<keyword evidence="11" id="KW-0915">Sodium</keyword>
<dbReference type="Pfam" id="PF02537">
    <property type="entry name" value="CRCB"/>
    <property type="match status" value="1"/>
</dbReference>
<dbReference type="InterPro" id="IPR003691">
    <property type="entry name" value="FluC"/>
</dbReference>
<feature type="transmembrane region" description="Helical" evidence="11">
    <location>
        <begin position="67"/>
        <end position="85"/>
    </location>
</feature>
<dbReference type="GO" id="GO:0046872">
    <property type="term" value="F:metal ion binding"/>
    <property type="evidence" value="ECO:0007669"/>
    <property type="project" value="UniProtKB-KW"/>
</dbReference>
<evidence type="ECO:0000256" key="7">
    <source>
        <dbReference type="ARBA" id="ARBA00023136"/>
    </source>
</evidence>
<keyword evidence="6 11" id="KW-0406">Ion transport</keyword>
<sequence length="124" mass="12570">MRTFLLIGLGGALGAWARWALSGAIAARWGGTFPLGTFLVNASGCFAIGFFLTLVAARFGDSTGARALVATGFLGAYTTFSTFSFETVTLLRAGAGLTALGYVISSLLLGLAATAAGILLARAL</sequence>
<keyword evidence="11" id="KW-0479">Metal-binding</keyword>
<keyword evidence="2 11" id="KW-1003">Cell membrane</keyword>
<evidence type="ECO:0000256" key="11">
    <source>
        <dbReference type="HAMAP-Rule" id="MF_00454"/>
    </source>
</evidence>
<name>A0A6J4UT87_9BACT</name>
<keyword evidence="8 11" id="KW-0407">Ion channel</keyword>
<reference evidence="12" key="1">
    <citation type="submission" date="2020-02" db="EMBL/GenBank/DDBJ databases">
        <authorList>
            <person name="Meier V. D."/>
        </authorList>
    </citation>
    <scope>NUCLEOTIDE SEQUENCE</scope>
    <source>
        <strain evidence="12">AVDCRST_MAG88</strain>
    </source>
</reference>
<feature type="binding site" evidence="11">
    <location>
        <position position="78"/>
    </location>
    <ligand>
        <name>Na(+)</name>
        <dbReference type="ChEBI" id="CHEBI:29101"/>
        <note>structural</note>
    </ligand>
</feature>
<protein>
    <recommendedName>
        <fullName evidence="11">Fluoride-specific ion channel FluC</fullName>
    </recommendedName>
</protein>
<dbReference type="AlphaFoldDB" id="A0A6J4UT87"/>
<evidence type="ECO:0000256" key="1">
    <source>
        <dbReference type="ARBA" id="ARBA00004651"/>
    </source>
</evidence>
<evidence type="ECO:0000256" key="5">
    <source>
        <dbReference type="ARBA" id="ARBA00022989"/>
    </source>
</evidence>
<dbReference type="PANTHER" id="PTHR28259:SF1">
    <property type="entry name" value="FLUORIDE EXPORT PROTEIN 1-RELATED"/>
    <property type="match status" value="1"/>
</dbReference>
<evidence type="ECO:0000256" key="10">
    <source>
        <dbReference type="ARBA" id="ARBA00035585"/>
    </source>
</evidence>
<accession>A0A6J4UT87</accession>
<evidence type="ECO:0000256" key="2">
    <source>
        <dbReference type="ARBA" id="ARBA00022475"/>
    </source>
</evidence>
<comment type="function">
    <text evidence="11">Fluoride-specific ion channel. Important for reducing fluoride concentration in the cell, thus reducing its toxicity.</text>
</comment>
<dbReference type="EMBL" id="CADCWM010000446">
    <property type="protein sequence ID" value="CAA9559773.1"/>
    <property type="molecule type" value="Genomic_DNA"/>
</dbReference>
<comment type="similarity">
    <text evidence="9 11">Belongs to the fluoride channel Fluc/FEX (TC 1.A.43) family.</text>
</comment>
<organism evidence="12">
    <name type="scientific">uncultured Thermomicrobiales bacterium</name>
    <dbReference type="NCBI Taxonomy" id="1645740"/>
    <lineage>
        <taxon>Bacteria</taxon>
        <taxon>Pseudomonadati</taxon>
        <taxon>Thermomicrobiota</taxon>
        <taxon>Thermomicrobia</taxon>
        <taxon>Thermomicrobiales</taxon>
        <taxon>environmental samples</taxon>
    </lineage>
</organism>
<evidence type="ECO:0000256" key="9">
    <source>
        <dbReference type="ARBA" id="ARBA00035120"/>
    </source>
</evidence>
<keyword evidence="3" id="KW-0997">Cell inner membrane</keyword>
<keyword evidence="7 11" id="KW-0472">Membrane</keyword>
<dbReference type="NCBIfam" id="TIGR00494">
    <property type="entry name" value="crcB"/>
    <property type="match status" value="1"/>
</dbReference>
<dbReference type="PANTHER" id="PTHR28259">
    <property type="entry name" value="FLUORIDE EXPORT PROTEIN 1-RELATED"/>
    <property type="match status" value="1"/>
</dbReference>
<feature type="transmembrane region" description="Helical" evidence="11">
    <location>
        <begin position="97"/>
        <end position="121"/>
    </location>
</feature>
<comment type="subcellular location">
    <subcellularLocation>
        <location evidence="1 11">Cell membrane</location>
        <topology evidence="1 11">Multi-pass membrane protein</topology>
    </subcellularLocation>
</comment>
<dbReference type="GO" id="GO:0062054">
    <property type="term" value="F:fluoride channel activity"/>
    <property type="evidence" value="ECO:0007669"/>
    <property type="project" value="UniProtKB-UniRule"/>
</dbReference>
<evidence type="ECO:0000256" key="4">
    <source>
        <dbReference type="ARBA" id="ARBA00022692"/>
    </source>
</evidence>
<dbReference type="GO" id="GO:0005886">
    <property type="term" value="C:plasma membrane"/>
    <property type="evidence" value="ECO:0007669"/>
    <property type="project" value="UniProtKB-SubCell"/>
</dbReference>
<feature type="transmembrane region" description="Helical" evidence="11">
    <location>
        <begin position="33"/>
        <end position="55"/>
    </location>
</feature>
<proteinExistence type="inferred from homology"/>
<evidence type="ECO:0000256" key="6">
    <source>
        <dbReference type="ARBA" id="ARBA00023065"/>
    </source>
</evidence>
<evidence type="ECO:0000256" key="3">
    <source>
        <dbReference type="ARBA" id="ARBA00022519"/>
    </source>
</evidence>
<evidence type="ECO:0000313" key="12">
    <source>
        <dbReference type="EMBL" id="CAA9559773.1"/>
    </source>
</evidence>
<dbReference type="HAMAP" id="MF_00454">
    <property type="entry name" value="FluC"/>
    <property type="match status" value="1"/>
</dbReference>
<comment type="activity regulation">
    <text evidence="11">Na(+) is not transported, but it plays an essential structural role and its presence is essential for fluoride channel function.</text>
</comment>
<gene>
    <name evidence="11" type="primary">fluC</name>
    <name evidence="11" type="synonym">crcB</name>
    <name evidence="12" type="ORF">AVDCRST_MAG88-1396</name>
</gene>
<keyword evidence="4 11" id="KW-0812">Transmembrane</keyword>
<comment type="catalytic activity">
    <reaction evidence="10">
        <text>fluoride(in) = fluoride(out)</text>
        <dbReference type="Rhea" id="RHEA:76159"/>
        <dbReference type="ChEBI" id="CHEBI:17051"/>
    </reaction>
    <physiologicalReaction direction="left-to-right" evidence="10">
        <dbReference type="Rhea" id="RHEA:76160"/>
    </physiologicalReaction>
</comment>
<dbReference type="GO" id="GO:0140114">
    <property type="term" value="P:cellular detoxification of fluoride"/>
    <property type="evidence" value="ECO:0007669"/>
    <property type="project" value="UniProtKB-UniRule"/>
</dbReference>
<keyword evidence="11" id="KW-0813">Transport</keyword>
<evidence type="ECO:0000256" key="8">
    <source>
        <dbReference type="ARBA" id="ARBA00023303"/>
    </source>
</evidence>
<feature type="binding site" evidence="11">
    <location>
        <position position="75"/>
    </location>
    <ligand>
        <name>Na(+)</name>
        <dbReference type="ChEBI" id="CHEBI:29101"/>
        <note>structural</note>
    </ligand>
</feature>
<keyword evidence="5 11" id="KW-1133">Transmembrane helix</keyword>